<keyword evidence="2" id="KW-1185">Reference proteome</keyword>
<evidence type="ECO:0000313" key="1">
    <source>
        <dbReference type="EMBL" id="MDG3006210.1"/>
    </source>
</evidence>
<organism evidence="1 2">
    <name type="scientific">Paludisphaera mucosa</name>
    <dbReference type="NCBI Taxonomy" id="3030827"/>
    <lineage>
        <taxon>Bacteria</taxon>
        <taxon>Pseudomonadati</taxon>
        <taxon>Planctomycetota</taxon>
        <taxon>Planctomycetia</taxon>
        <taxon>Isosphaerales</taxon>
        <taxon>Isosphaeraceae</taxon>
        <taxon>Paludisphaera</taxon>
    </lineage>
</organism>
<proteinExistence type="predicted"/>
<comment type="caution">
    <text evidence="1">The sequence shown here is derived from an EMBL/GenBank/DDBJ whole genome shotgun (WGS) entry which is preliminary data.</text>
</comment>
<gene>
    <name evidence="1" type="ORF">PZE19_20760</name>
</gene>
<reference evidence="1 2" key="1">
    <citation type="submission" date="2023-03" db="EMBL/GenBank/DDBJ databases">
        <title>Paludisphaera mucosa sp. nov. a novel planctomycete from northern fen.</title>
        <authorList>
            <person name="Ivanova A."/>
        </authorList>
    </citation>
    <scope>NUCLEOTIDE SEQUENCE [LARGE SCALE GENOMIC DNA]</scope>
    <source>
        <strain evidence="1 2">Pla2</strain>
    </source>
</reference>
<dbReference type="Proteomes" id="UP001216907">
    <property type="component" value="Unassembled WGS sequence"/>
</dbReference>
<sequence>MTPRTMTRMRRLAPAAMAVGLLLTLAGCDPRTLFYFLQPFEPTIPAPGPSLKNKKVVVLASADEATLAKYPGLDRDLGRQFNSNLKKNKKITTVDSEKVADWIQGHPGWSDPSEAARDFEADVVVVLEVEQFQTRHPGSLNVLEGTSKVHIQAFELKHPTNSKGKAIKDQEKESESIYDDYQETTFPIRGPIPMDSGVGESTFKSKLLQVVANECSWHFIEHSQEDIIQDVRFNGR</sequence>
<protein>
    <submittedName>
        <fullName evidence="1">Uncharacterized protein</fullName>
    </submittedName>
</protein>
<evidence type="ECO:0000313" key="2">
    <source>
        <dbReference type="Proteomes" id="UP001216907"/>
    </source>
</evidence>
<dbReference type="EMBL" id="JARRAG010000002">
    <property type="protein sequence ID" value="MDG3006210.1"/>
    <property type="molecule type" value="Genomic_DNA"/>
</dbReference>
<dbReference type="PROSITE" id="PS51257">
    <property type="entry name" value="PROKAR_LIPOPROTEIN"/>
    <property type="match status" value="1"/>
</dbReference>
<name>A0ABT6FF62_9BACT</name>
<accession>A0ABT6FF62</accession>